<feature type="signal peptide" evidence="2">
    <location>
        <begin position="1"/>
        <end position="22"/>
    </location>
</feature>
<gene>
    <name evidence="3" type="ORF">ABH853_11540</name>
</gene>
<feature type="compositionally biased region" description="Polar residues" evidence="1">
    <location>
        <begin position="129"/>
        <end position="152"/>
    </location>
</feature>
<proteinExistence type="predicted"/>
<evidence type="ECO:0000313" key="3">
    <source>
        <dbReference type="EMBL" id="XBG33410.1"/>
    </source>
</evidence>
<reference evidence="3" key="2">
    <citation type="submission" date="2024-05" db="EMBL/GenBank/DDBJ databases">
        <authorList>
            <person name="Mellies J."/>
            <person name="Newton I."/>
        </authorList>
    </citation>
    <scope>NUCLEOTIDE SEQUENCE</scope>
    <source>
        <strain evidence="3">13.2</strain>
    </source>
</reference>
<dbReference type="EMBL" id="CP157179">
    <property type="protein sequence ID" value="XBG33410.1"/>
    <property type="molecule type" value="Genomic_DNA"/>
</dbReference>
<feature type="region of interest" description="Disordered" evidence="1">
    <location>
        <begin position="112"/>
        <end position="152"/>
    </location>
</feature>
<keyword evidence="2" id="KW-0732">Signal</keyword>
<protein>
    <submittedName>
        <fullName evidence="3">Uncharacterized protein</fullName>
    </submittedName>
</protein>
<accession>A0AAU7BLC5</accession>
<organism evidence="3">
    <name type="scientific">Pseudomonas sp. 13.2</name>
    <dbReference type="NCBI Taxonomy" id="3144665"/>
    <lineage>
        <taxon>Bacteria</taxon>
        <taxon>Pseudomonadati</taxon>
        <taxon>Pseudomonadota</taxon>
        <taxon>Gammaproteobacteria</taxon>
        <taxon>Pseudomonadales</taxon>
        <taxon>Pseudomonadaceae</taxon>
        <taxon>Pseudomonas</taxon>
    </lineage>
</organism>
<reference evidence="3" key="1">
    <citation type="journal article" date="2019" name="Microbiol. Resour. Announc.">
        <title>Draft Genome Sequences of Five Environmental Bacterial Isolates That Degrade Polyethylene Terephthalate Plastic.</title>
        <authorList>
            <person name="Leon-Zayas R."/>
            <person name="Roberts C."/>
            <person name="Vague M."/>
            <person name="Mellies J.L."/>
        </authorList>
    </citation>
    <scope>NUCLEOTIDE SEQUENCE</scope>
    <source>
        <strain evidence="3">13.2</strain>
    </source>
</reference>
<dbReference type="AlphaFoldDB" id="A0AAU7BLC5"/>
<feature type="chain" id="PRO_5043660911" evidence="2">
    <location>
        <begin position="23"/>
        <end position="169"/>
    </location>
</feature>
<evidence type="ECO:0000256" key="2">
    <source>
        <dbReference type="SAM" id="SignalP"/>
    </source>
</evidence>
<sequence>MKATISLMLAFGMSALASAAQAQEAPVAEEQWQELPRNTTIYVPVPKQVTPVAAYRSCSNRYEGERCDFSTPRQGVVEGTCQAPEMRQPPAYGYEMQQYPAQVRTALVCMPVEGPAAGGPDNPGHESLQPPSTAPQAHSQPPSPRVLSSATSDSLAVGLALARLAAPAT</sequence>
<evidence type="ECO:0000256" key="1">
    <source>
        <dbReference type="SAM" id="MobiDB-lite"/>
    </source>
</evidence>
<name>A0AAU7BLC5_9PSED</name>